<dbReference type="SUPFAM" id="SSF51366">
    <property type="entry name" value="Ribulose-phoshate binding barrel"/>
    <property type="match status" value="1"/>
</dbReference>
<gene>
    <name evidence="10" type="ORF">J2Z66_005816</name>
</gene>
<dbReference type="InterPro" id="IPR013785">
    <property type="entry name" value="Aldolase_TIM"/>
</dbReference>
<dbReference type="Gene3D" id="3.20.20.70">
    <property type="entry name" value="Aldolase class I"/>
    <property type="match status" value="1"/>
</dbReference>
<dbReference type="PANTHER" id="PTHR43406:SF1">
    <property type="entry name" value="TRYPTOPHAN SYNTHASE ALPHA CHAIN, CHLOROPLASTIC"/>
    <property type="match status" value="1"/>
</dbReference>
<keyword evidence="4" id="KW-0028">Amino-acid biosynthesis</keyword>
<name>A0ABS4J2Y2_9BACL</name>
<dbReference type="EC" id="4.2.1.20" evidence="3"/>
<evidence type="ECO:0000313" key="11">
    <source>
        <dbReference type="Proteomes" id="UP001519287"/>
    </source>
</evidence>
<comment type="similarity">
    <text evidence="9">Belongs to the TrpA family.</text>
</comment>
<evidence type="ECO:0000256" key="3">
    <source>
        <dbReference type="ARBA" id="ARBA00012043"/>
    </source>
</evidence>
<evidence type="ECO:0000313" key="10">
    <source>
        <dbReference type="EMBL" id="MBP1994190.1"/>
    </source>
</evidence>
<keyword evidence="7 10" id="KW-0456">Lyase</keyword>
<protein>
    <recommendedName>
        <fullName evidence="3">tryptophan synthase</fullName>
        <ecNumber evidence="3">4.2.1.20</ecNumber>
    </recommendedName>
</protein>
<evidence type="ECO:0000256" key="4">
    <source>
        <dbReference type="ARBA" id="ARBA00022605"/>
    </source>
</evidence>
<dbReference type="RefSeq" id="WP_209976036.1">
    <property type="nucleotide sequence ID" value="NZ_JAGGLB010000023.1"/>
</dbReference>
<dbReference type="GO" id="GO:0004834">
    <property type="term" value="F:tryptophan synthase activity"/>
    <property type="evidence" value="ECO:0007669"/>
    <property type="project" value="UniProtKB-EC"/>
</dbReference>
<evidence type="ECO:0000256" key="1">
    <source>
        <dbReference type="ARBA" id="ARBA00004733"/>
    </source>
</evidence>
<keyword evidence="6" id="KW-0057">Aromatic amino acid biosynthesis</keyword>
<comment type="caution">
    <text evidence="10">The sequence shown here is derived from an EMBL/GenBank/DDBJ whole genome shotgun (WGS) entry which is preliminary data.</text>
</comment>
<sequence length="270" mass="29846">MTKAFYSKKNQDAWNSAYKKNEALLIGYLIAEDPTASKSLEMLKESVVAGIDIIEMGIPSGNPYMDGAIIKRGHQRVTSNEHYSEESLIAYWTLVRQQIEIPIWAMGYKADLVDTGLCMRLAQLGLIDGLVLPDCSLAESDEIDVSMREYGVDVVRFASTGMTDDELMEMSKEAKIVYAQSYSGATGNPLAQLGDLSELYHRIRKYTSALTISGFGLRTPEKVRLAIESGFEGAVVGSVLVARCENGEQDYLYRLIADMKIQTDLGIGKE</sequence>
<reference evidence="10 11" key="1">
    <citation type="submission" date="2021-03" db="EMBL/GenBank/DDBJ databases">
        <title>Genomic Encyclopedia of Type Strains, Phase IV (KMG-IV): sequencing the most valuable type-strain genomes for metagenomic binning, comparative biology and taxonomic classification.</title>
        <authorList>
            <person name="Goeker M."/>
        </authorList>
    </citation>
    <scope>NUCLEOTIDE SEQUENCE [LARGE SCALE GENOMIC DNA]</scope>
    <source>
        <strain evidence="10 11">DSM 26048</strain>
    </source>
</reference>
<comment type="pathway">
    <text evidence="1">Amino-acid biosynthesis; L-tryptophan biosynthesis; L-tryptophan from chorismate: step 5/5.</text>
</comment>
<evidence type="ECO:0000256" key="2">
    <source>
        <dbReference type="ARBA" id="ARBA00011270"/>
    </source>
</evidence>
<comment type="subunit">
    <text evidence="2">Tetramer of two alpha and two beta chains.</text>
</comment>
<dbReference type="InterPro" id="IPR011060">
    <property type="entry name" value="RibuloseP-bd_barrel"/>
</dbReference>
<evidence type="ECO:0000256" key="6">
    <source>
        <dbReference type="ARBA" id="ARBA00023141"/>
    </source>
</evidence>
<dbReference type="Pfam" id="PF00290">
    <property type="entry name" value="Trp_syntA"/>
    <property type="match status" value="1"/>
</dbReference>
<evidence type="ECO:0000256" key="9">
    <source>
        <dbReference type="RuleBase" id="RU003662"/>
    </source>
</evidence>
<evidence type="ECO:0000256" key="5">
    <source>
        <dbReference type="ARBA" id="ARBA00022822"/>
    </source>
</evidence>
<dbReference type="PANTHER" id="PTHR43406">
    <property type="entry name" value="TRYPTOPHAN SYNTHASE, ALPHA CHAIN"/>
    <property type="match status" value="1"/>
</dbReference>
<evidence type="ECO:0000256" key="8">
    <source>
        <dbReference type="ARBA" id="ARBA00049047"/>
    </source>
</evidence>
<dbReference type="CDD" id="cd04724">
    <property type="entry name" value="Tryptophan_synthase_alpha"/>
    <property type="match status" value="1"/>
</dbReference>
<dbReference type="InterPro" id="IPR002028">
    <property type="entry name" value="Trp_synthase_suA"/>
</dbReference>
<dbReference type="Proteomes" id="UP001519287">
    <property type="component" value="Unassembled WGS sequence"/>
</dbReference>
<dbReference type="EMBL" id="JAGGLB010000023">
    <property type="protein sequence ID" value="MBP1994190.1"/>
    <property type="molecule type" value="Genomic_DNA"/>
</dbReference>
<keyword evidence="11" id="KW-1185">Reference proteome</keyword>
<comment type="catalytic activity">
    <reaction evidence="8">
        <text>(1S,2R)-1-C-(indol-3-yl)glycerol 3-phosphate + L-serine = D-glyceraldehyde 3-phosphate + L-tryptophan + H2O</text>
        <dbReference type="Rhea" id="RHEA:10532"/>
        <dbReference type="ChEBI" id="CHEBI:15377"/>
        <dbReference type="ChEBI" id="CHEBI:33384"/>
        <dbReference type="ChEBI" id="CHEBI:57912"/>
        <dbReference type="ChEBI" id="CHEBI:58866"/>
        <dbReference type="ChEBI" id="CHEBI:59776"/>
        <dbReference type="EC" id="4.2.1.20"/>
    </reaction>
</comment>
<accession>A0ABS4J2Y2</accession>
<evidence type="ECO:0000256" key="7">
    <source>
        <dbReference type="ARBA" id="ARBA00023239"/>
    </source>
</evidence>
<organism evidence="10 11">
    <name type="scientific">Paenibacillus eucommiae</name>
    <dbReference type="NCBI Taxonomy" id="1355755"/>
    <lineage>
        <taxon>Bacteria</taxon>
        <taxon>Bacillati</taxon>
        <taxon>Bacillota</taxon>
        <taxon>Bacilli</taxon>
        <taxon>Bacillales</taxon>
        <taxon>Paenibacillaceae</taxon>
        <taxon>Paenibacillus</taxon>
    </lineage>
</organism>
<dbReference type="NCBIfam" id="TIGR00262">
    <property type="entry name" value="trpA"/>
    <property type="match status" value="1"/>
</dbReference>
<proteinExistence type="inferred from homology"/>
<keyword evidence="5" id="KW-0822">Tryptophan biosynthesis</keyword>